<dbReference type="GO" id="GO:0010468">
    <property type="term" value="P:regulation of gene expression"/>
    <property type="evidence" value="ECO:0007669"/>
    <property type="project" value="InterPro"/>
</dbReference>
<keyword evidence="1" id="KW-0812">Transmembrane</keyword>
<dbReference type="PANTHER" id="PTHR38457">
    <property type="entry name" value="REGULATOR ABRB-RELATED"/>
    <property type="match status" value="1"/>
</dbReference>
<evidence type="ECO:0000313" key="3">
    <source>
        <dbReference type="Proteomes" id="UP000192917"/>
    </source>
</evidence>
<dbReference type="PIRSF" id="PIRSF038991">
    <property type="entry name" value="Protein_AbrB"/>
    <property type="match status" value="1"/>
</dbReference>
<dbReference type="InterPro" id="IPR017516">
    <property type="entry name" value="AbrB_dup"/>
</dbReference>
<keyword evidence="3" id="KW-1185">Reference proteome</keyword>
<dbReference type="NCBIfam" id="TIGR03082">
    <property type="entry name" value="Gneg_AbrB_dup"/>
    <property type="match status" value="2"/>
</dbReference>
<accession>A0A1Y6B6S7</accession>
<dbReference type="AlphaFoldDB" id="A0A1Y6B6S7"/>
<feature type="transmembrane region" description="Helical" evidence="1">
    <location>
        <begin position="316"/>
        <end position="338"/>
    </location>
</feature>
<feature type="transmembrane region" description="Helical" evidence="1">
    <location>
        <begin position="28"/>
        <end position="46"/>
    </location>
</feature>
<dbReference type="GO" id="GO:0016020">
    <property type="term" value="C:membrane"/>
    <property type="evidence" value="ECO:0007669"/>
    <property type="project" value="InterPro"/>
</dbReference>
<proteinExistence type="predicted"/>
<protein>
    <recommendedName>
        <fullName evidence="4">Ammonia monooxygenase</fullName>
    </recommendedName>
</protein>
<dbReference type="InterPro" id="IPR007820">
    <property type="entry name" value="AbrB_fam"/>
</dbReference>
<feature type="transmembrane region" description="Helical" evidence="1">
    <location>
        <begin position="105"/>
        <end position="127"/>
    </location>
</feature>
<feature type="transmembrane region" description="Helical" evidence="1">
    <location>
        <begin position="228"/>
        <end position="248"/>
    </location>
</feature>
<dbReference type="PANTHER" id="PTHR38457:SF1">
    <property type="entry name" value="REGULATOR ABRB-RELATED"/>
    <property type="match status" value="1"/>
</dbReference>
<dbReference type="RefSeq" id="WP_218822758.1">
    <property type="nucleotide sequence ID" value="NZ_FWZX01000001.1"/>
</dbReference>
<dbReference type="Proteomes" id="UP000192917">
    <property type="component" value="Unassembled WGS sequence"/>
</dbReference>
<feature type="transmembrane region" description="Helical" evidence="1">
    <location>
        <begin position="169"/>
        <end position="189"/>
    </location>
</feature>
<reference evidence="2 3" key="1">
    <citation type="submission" date="2017-04" db="EMBL/GenBank/DDBJ databases">
        <authorList>
            <person name="Afonso C.L."/>
            <person name="Miller P.J."/>
            <person name="Scott M.A."/>
            <person name="Spackman E."/>
            <person name="Goraichik I."/>
            <person name="Dimitrov K.M."/>
            <person name="Suarez D.L."/>
            <person name="Swayne D.E."/>
        </authorList>
    </citation>
    <scope>NUCLEOTIDE SEQUENCE [LARGE SCALE GENOMIC DNA]</scope>
    <source>
        <strain evidence="2 3">USBA 355</strain>
    </source>
</reference>
<gene>
    <name evidence="2" type="ORF">SAMN05428998_10170</name>
</gene>
<dbReference type="STRING" id="560819.SAMN05428998_10170"/>
<feature type="transmembrane region" description="Helical" evidence="1">
    <location>
        <begin position="52"/>
        <end position="74"/>
    </location>
</feature>
<dbReference type="EMBL" id="FWZX01000001">
    <property type="protein sequence ID" value="SME88208.1"/>
    <property type="molecule type" value="Genomic_DNA"/>
</dbReference>
<name>A0A1Y6B6S7_9PROT</name>
<feature type="transmembrane region" description="Helical" evidence="1">
    <location>
        <begin position="139"/>
        <end position="157"/>
    </location>
</feature>
<feature type="transmembrane region" description="Helical" evidence="1">
    <location>
        <begin position="255"/>
        <end position="274"/>
    </location>
</feature>
<keyword evidence="1" id="KW-0472">Membrane</keyword>
<feature type="transmembrane region" description="Helical" evidence="1">
    <location>
        <begin position="344"/>
        <end position="365"/>
    </location>
</feature>
<evidence type="ECO:0000313" key="2">
    <source>
        <dbReference type="EMBL" id="SME88208.1"/>
    </source>
</evidence>
<keyword evidence="1" id="KW-1133">Transmembrane helix</keyword>
<evidence type="ECO:0008006" key="4">
    <source>
        <dbReference type="Google" id="ProtNLM"/>
    </source>
</evidence>
<evidence type="ECO:0000256" key="1">
    <source>
        <dbReference type="SAM" id="Phobius"/>
    </source>
</evidence>
<sequence>MPRDSLRPGSLRRATARVLPEIPSWSRLAAVALALSLGGLGGWLASSLQLPLAWMIGSMVATAAAAIAGAPIAMAAPLRTVMVAVLGVMLGSGFTPEILAGAGRWTVTLAAIVFYIAACAGLGTLYFRKLCGYDPVTAYFSATPGGLSIMTIVGIEMGGDGRIISLTHAIRIMVAVLSIPTAFQLLGLLDMASRPPAGPDLAGLGLPDYLILGAAGLAGYLGARLLRIPAASIVGPMLVSMALHLAGVTHAKPPADLIACAQVAIGTAIGARFAGTSLKLIASTLAQSFGVTVIVLGMTVLFAFSLHEITGLPAAPIVLAFSPGGLAEMGLTAIALGADAAFVAIHHIVRILVIVVFAPILFRLLSGRTPPPGRGGWS</sequence>
<feature type="transmembrane region" description="Helical" evidence="1">
    <location>
        <begin position="201"/>
        <end position="222"/>
    </location>
</feature>
<dbReference type="Pfam" id="PF05145">
    <property type="entry name" value="AbrB"/>
    <property type="match status" value="1"/>
</dbReference>
<feature type="transmembrane region" description="Helical" evidence="1">
    <location>
        <begin position="81"/>
        <end position="99"/>
    </location>
</feature>
<feature type="transmembrane region" description="Helical" evidence="1">
    <location>
        <begin position="280"/>
        <end position="304"/>
    </location>
</feature>
<organism evidence="2 3">
    <name type="scientific">Tistlia consotensis USBA 355</name>
    <dbReference type="NCBI Taxonomy" id="560819"/>
    <lineage>
        <taxon>Bacteria</taxon>
        <taxon>Pseudomonadati</taxon>
        <taxon>Pseudomonadota</taxon>
        <taxon>Alphaproteobacteria</taxon>
        <taxon>Rhodospirillales</taxon>
        <taxon>Rhodovibrionaceae</taxon>
        <taxon>Tistlia</taxon>
    </lineage>
</organism>